<keyword evidence="2" id="KW-1185">Reference proteome</keyword>
<name>A0A835AV14_9POAL</name>
<proteinExistence type="predicted"/>
<dbReference type="EMBL" id="JACEFO010002177">
    <property type="protein sequence ID" value="KAF8676060.1"/>
    <property type="molecule type" value="Genomic_DNA"/>
</dbReference>
<evidence type="ECO:0000313" key="1">
    <source>
        <dbReference type="EMBL" id="KAF8676060.1"/>
    </source>
</evidence>
<dbReference type="Proteomes" id="UP000636709">
    <property type="component" value="Unassembled WGS sequence"/>
</dbReference>
<protein>
    <submittedName>
        <fullName evidence="1">Uncharacterized protein</fullName>
    </submittedName>
</protein>
<evidence type="ECO:0000313" key="2">
    <source>
        <dbReference type="Proteomes" id="UP000636709"/>
    </source>
</evidence>
<gene>
    <name evidence="1" type="ORF">HU200_047565</name>
</gene>
<reference evidence="1" key="1">
    <citation type="submission" date="2020-07" db="EMBL/GenBank/DDBJ databases">
        <title>Genome sequence and genetic diversity analysis of an under-domesticated orphan crop, white fonio (Digitaria exilis).</title>
        <authorList>
            <person name="Bennetzen J.L."/>
            <person name="Chen S."/>
            <person name="Ma X."/>
            <person name="Wang X."/>
            <person name="Yssel A.E.J."/>
            <person name="Chaluvadi S.R."/>
            <person name="Johnson M."/>
            <person name="Gangashetty P."/>
            <person name="Hamidou F."/>
            <person name="Sanogo M.D."/>
            <person name="Zwaenepoel A."/>
            <person name="Wallace J."/>
            <person name="Van De Peer Y."/>
            <person name="Van Deynze A."/>
        </authorList>
    </citation>
    <scope>NUCLEOTIDE SEQUENCE</scope>
    <source>
        <tissue evidence="1">Leaves</tissue>
    </source>
</reference>
<comment type="caution">
    <text evidence="1">The sequence shown here is derived from an EMBL/GenBank/DDBJ whole genome shotgun (WGS) entry which is preliminary data.</text>
</comment>
<accession>A0A835AV14</accession>
<sequence>MLHSRNIRPLEDSGCETCLGHPRHRGHPEEFQEPRLHGLSLGLPEEVRVDAVLVVLWHIWKARNALIFDQETTSPQQTIRRMVAVMEQWRRRCRGLGSQWMAWADYLGS</sequence>
<dbReference type="AlphaFoldDB" id="A0A835AV14"/>
<organism evidence="1 2">
    <name type="scientific">Digitaria exilis</name>
    <dbReference type="NCBI Taxonomy" id="1010633"/>
    <lineage>
        <taxon>Eukaryota</taxon>
        <taxon>Viridiplantae</taxon>
        <taxon>Streptophyta</taxon>
        <taxon>Embryophyta</taxon>
        <taxon>Tracheophyta</taxon>
        <taxon>Spermatophyta</taxon>
        <taxon>Magnoliopsida</taxon>
        <taxon>Liliopsida</taxon>
        <taxon>Poales</taxon>
        <taxon>Poaceae</taxon>
        <taxon>PACMAD clade</taxon>
        <taxon>Panicoideae</taxon>
        <taxon>Panicodae</taxon>
        <taxon>Paniceae</taxon>
        <taxon>Anthephorinae</taxon>
        <taxon>Digitaria</taxon>
    </lineage>
</organism>